<evidence type="ECO:0000313" key="2">
    <source>
        <dbReference type="Proteomes" id="UP001159363"/>
    </source>
</evidence>
<organism evidence="1 2">
    <name type="scientific">Dryococelus australis</name>
    <dbReference type="NCBI Taxonomy" id="614101"/>
    <lineage>
        <taxon>Eukaryota</taxon>
        <taxon>Metazoa</taxon>
        <taxon>Ecdysozoa</taxon>
        <taxon>Arthropoda</taxon>
        <taxon>Hexapoda</taxon>
        <taxon>Insecta</taxon>
        <taxon>Pterygota</taxon>
        <taxon>Neoptera</taxon>
        <taxon>Polyneoptera</taxon>
        <taxon>Phasmatodea</taxon>
        <taxon>Verophasmatodea</taxon>
        <taxon>Anareolatae</taxon>
        <taxon>Phasmatidae</taxon>
        <taxon>Eurycanthinae</taxon>
        <taxon>Dryococelus</taxon>
    </lineage>
</organism>
<dbReference type="EMBL" id="JARBHB010000013">
    <property type="protein sequence ID" value="KAJ8869480.1"/>
    <property type="molecule type" value="Genomic_DNA"/>
</dbReference>
<name>A0ABQ9GAN1_9NEOP</name>
<sequence>MVSEKVKKAKTFMTRLIKEVYGVLKKDNNYKNGSSKNEDCWLKECDDCPGTEILTVESLGLVTFAIWEHGDLIRKSVSIDNFLKNVRHWVKKAIPHSYIRKIQSEGIAKAKVSVQQTNVFVR</sequence>
<dbReference type="Proteomes" id="UP001159363">
    <property type="component" value="Chromosome 12"/>
</dbReference>
<keyword evidence="2" id="KW-1185">Reference proteome</keyword>
<accession>A0ABQ9GAN1</accession>
<proteinExistence type="predicted"/>
<gene>
    <name evidence="1" type="ORF">PR048_028471</name>
</gene>
<evidence type="ECO:0000313" key="1">
    <source>
        <dbReference type="EMBL" id="KAJ8869480.1"/>
    </source>
</evidence>
<protein>
    <submittedName>
        <fullName evidence="1">Uncharacterized protein</fullName>
    </submittedName>
</protein>
<reference evidence="1 2" key="1">
    <citation type="submission" date="2023-02" db="EMBL/GenBank/DDBJ databases">
        <title>LHISI_Scaffold_Assembly.</title>
        <authorList>
            <person name="Stuart O.P."/>
            <person name="Cleave R."/>
            <person name="Magrath M.J.L."/>
            <person name="Mikheyev A.S."/>
        </authorList>
    </citation>
    <scope>NUCLEOTIDE SEQUENCE [LARGE SCALE GENOMIC DNA]</scope>
    <source>
        <strain evidence="1">Daus_M_001</strain>
        <tissue evidence="1">Leg muscle</tissue>
    </source>
</reference>
<comment type="caution">
    <text evidence="1">The sequence shown here is derived from an EMBL/GenBank/DDBJ whole genome shotgun (WGS) entry which is preliminary data.</text>
</comment>